<reference evidence="2" key="1">
    <citation type="submission" date="2018-02" db="EMBL/GenBank/DDBJ databases">
        <title>Rhizophora mucronata_Transcriptome.</title>
        <authorList>
            <person name="Meera S.P."/>
            <person name="Sreeshan A."/>
            <person name="Augustine A."/>
        </authorList>
    </citation>
    <scope>NUCLEOTIDE SEQUENCE</scope>
    <source>
        <tissue evidence="2">Leaf</tissue>
    </source>
</reference>
<evidence type="ECO:0000313" key="2">
    <source>
        <dbReference type="EMBL" id="MBX51848.1"/>
    </source>
</evidence>
<evidence type="ECO:0000256" key="1">
    <source>
        <dbReference type="SAM" id="Phobius"/>
    </source>
</evidence>
<protein>
    <submittedName>
        <fullName evidence="2">Uncharacterized protein</fullName>
    </submittedName>
</protein>
<accession>A0A2P2PAR3</accession>
<dbReference type="AlphaFoldDB" id="A0A2P2PAR3"/>
<organism evidence="2">
    <name type="scientific">Rhizophora mucronata</name>
    <name type="common">Asiatic mangrove</name>
    <dbReference type="NCBI Taxonomy" id="61149"/>
    <lineage>
        <taxon>Eukaryota</taxon>
        <taxon>Viridiplantae</taxon>
        <taxon>Streptophyta</taxon>
        <taxon>Embryophyta</taxon>
        <taxon>Tracheophyta</taxon>
        <taxon>Spermatophyta</taxon>
        <taxon>Magnoliopsida</taxon>
        <taxon>eudicotyledons</taxon>
        <taxon>Gunneridae</taxon>
        <taxon>Pentapetalae</taxon>
        <taxon>rosids</taxon>
        <taxon>fabids</taxon>
        <taxon>Malpighiales</taxon>
        <taxon>Rhizophoraceae</taxon>
        <taxon>Rhizophora</taxon>
    </lineage>
</organism>
<sequence length="27" mass="2944">MSVLDGTYLRLVTGVIELVLFALCVFA</sequence>
<name>A0A2P2PAR3_RHIMU</name>
<keyword evidence="1" id="KW-1133">Transmembrane helix</keyword>
<proteinExistence type="predicted"/>
<feature type="transmembrane region" description="Helical" evidence="1">
    <location>
        <begin position="6"/>
        <end position="26"/>
    </location>
</feature>
<keyword evidence="1" id="KW-0472">Membrane</keyword>
<dbReference type="EMBL" id="GGEC01071364">
    <property type="protein sequence ID" value="MBX51848.1"/>
    <property type="molecule type" value="Transcribed_RNA"/>
</dbReference>
<keyword evidence="1" id="KW-0812">Transmembrane</keyword>